<gene>
    <name evidence="2" type="ORF">LCGC14_1060260</name>
</gene>
<protein>
    <submittedName>
        <fullName evidence="2">Uncharacterized protein</fullName>
    </submittedName>
</protein>
<feature type="region of interest" description="Disordered" evidence="1">
    <location>
        <begin position="138"/>
        <end position="185"/>
    </location>
</feature>
<feature type="compositionally biased region" description="Pro residues" evidence="1">
    <location>
        <begin position="173"/>
        <end position="185"/>
    </location>
</feature>
<dbReference type="EMBL" id="LAZR01004496">
    <property type="protein sequence ID" value="KKN08088.1"/>
    <property type="molecule type" value="Genomic_DNA"/>
</dbReference>
<dbReference type="AlphaFoldDB" id="A0A0F9QS71"/>
<name>A0A0F9QS71_9ZZZZ</name>
<proteinExistence type="predicted"/>
<evidence type="ECO:0000256" key="1">
    <source>
        <dbReference type="SAM" id="MobiDB-lite"/>
    </source>
</evidence>
<evidence type="ECO:0000313" key="2">
    <source>
        <dbReference type="EMBL" id="KKN08088.1"/>
    </source>
</evidence>
<accession>A0A0F9QS71</accession>
<comment type="caution">
    <text evidence="2">The sequence shown here is derived from an EMBL/GenBank/DDBJ whole genome shotgun (WGS) entry which is preliminary data.</text>
</comment>
<reference evidence="2" key="1">
    <citation type="journal article" date="2015" name="Nature">
        <title>Complex archaea that bridge the gap between prokaryotes and eukaryotes.</title>
        <authorList>
            <person name="Spang A."/>
            <person name="Saw J.H."/>
            <person name="Jorgensen S.L."/>
            <person name="Zaremba-Niedzwiedzka K."/>
            <person name="Martijn J."/>
            <person name="Lind A.E."/>
            <person name="van Eijk R."/>
            <person name="Schleper C."/>
            <person name="Guy L."/>
            <person name="Ettema T.J."/>
        </authorList>
    </citation>
    <scope>NUCLEOTIDE SEQUENCE</scope>
</reference>
<feature type="compositionally biased region" description="Basic and acidic residues" evidence="1">
    <location>
        <begin position="138"/>
        <end position="156"/>
    </location>
</feature>
<organism evidence="2">
    <name type="scientific">marine sediment metagenome</name>
    <dbReference type="NCBI Taxonomy" id="412755"/>
    <lineage>
        <taxon>unclassified sequences</taxon>
        <taxon>metagenomes</taxon>
        <taxon>ecological metagenomes</taxon>
    </lineage>
</organism>
<sequence length="185" mass="20869">MKTYAKSRIEEKIISCEIFFFRRDNFQRESMMRQWNLCSMIPAVVVACSLLLCGDQVKAETPAELNAVIKKIDMELYARSEADVRALLDKFIERLNLLPVYIINANVGLGNARLARTDRRVGRGRRLCRLLGPAAHAQGDRFDREPPSLSARRQDHGTPACRTASRPRLLLPSLPPTADTPPPAR</sequence>